<feature type="compositionally biased region" description="Basic residues" evidence="1">
    <location>
        <begin position="16"/>
        <end position="25"/>
    </location>
</feature>
<reference evidence="2 3" key="1">
    <citation type="submission" date="2024-08" db="EMBL/GenBank/DDBJ databases">
        <title>Insights into the chromosomal genome structure of Flemingia macrophylla.</title>
        <authorList>
            <person name="Ding Y."/>
            <person name="Zhao Y."/>
            <person name="Bi W."/>
            <person name="Wu M."/>
            <person name="Zhao G."/>
            <person name="Gong Y."/>
            <person name="Li W."/>
            <person name="Zhang P."/>
        </authorList>
    </citation>
    <scope>NUCLEOTIDE SEQUENCE [LARGE SCALE GENOMIC DNA]</scope>
    <source>
        <strain evidence="2">DYQJB</strain>
        <tissue evidence="2">Leaf</tissue>
    </source>
</reference>
<feature type="compositionally biased region" description="Basic and acidic residues" evidence="1">
    <location>
        <begin position="32"/>
        <end position="42"/>
    </location>
</feature>
<evidence type="ECO:0000313" key="3">
    <source>
        <dbReference type="Proteomes" id="UP001603857"/>
    </source>
</evidence>
<feature type="compositionally biased region" description="Polar residues" evidence="1">
    <location>
        <begin position="1"/>
        <end position="11"/>
    </location>
</feature>
<comment type="caution">
    <text evidence="2">The sequence shown here is derived from an EMBL/GenBank/DDBJ whole genome shotgun (WGS) entry which is preliminary data.</text>
</comment>
<feature type="compositionally biased region" description="Basic residues" evidence="1">
    <location>
        <begin position="180"/>
        <end position="191"/>
    </location>
</feature>
<organism evidence="2 3">
    <name type="scientific">Flemingia macrophylla</name>
    <dbReference type="NCBI Taxonomy" id="520843"/>
    <lineage>
        <taxon>Eukaryota</taxon>
        <taxon>Viridiplantae</taxon>
        <taxon>Streptophyta</taxon>
        <taxon>Embryophyta</taxon>
        <taxon>Tracheophyta</taxon>
        <taxon>Spermatophyta</taxon>
        <taxon>Magnoliopsida</taxon>
        <taxon>eudicotyledons</taxon>
        <taxon>Gunneridae</taxon>
        <taxon>Pentapetalae</taxon>
        <taxon>rosids</taxon>
        <taxon>fabids</taxon>
        <taxon>Fabales</taxon>
        <taxon>Fabaceae</taxon>
        <taxon>Papilionoideae</taxon>
        <taxon>50 kb inversion clade</taxon>
        <taxon>NPAAA clade</taxon>
        <taxon>indigoferoid/millettioid clade</taxon>
        <taxon>Phaseoleae</taxon>
        <taxon>Flemingia</taxon>
    </lineage>
</organism>
<feature type="region of interest" description="Disordered" evidence="1">
    <location>
        <begin position="154"/>
        <end position="198"/>
    </location>
</feature>
<sequence length="198" mass="22086">MNNVESDSPNQVGLFRRGRTVKGKRQPPICKKKSEEMRKARTDVSSLNTGERRGKSGKATSAKEERPKCPCPRGGIFSLLPLHACRETTCKLSIHGGTILMAHCIYPKWTLHESSVCTSLKLVLQRLKKLRCSKGCSLQVLPSQVTWLKRRRREQDTVAEGHPRWLPEGSSHAGGSAIGKGKRRRKLHASHNRLCMGA</sequence>
<feature type="region of interest" description="Disordered" evidence="1">
    <location>
        <begin position="1"/>
        <end position="67"/>
    </location>
</feature>
<protein>
    <submittedName>
        <fullName evidence="2">Uncharacterized protein</fullName>
    </submittedName>
</protein>
<name>A0ABD1LW12_9FABA</name>
<gene>
    <name evidence="2" type="ORF">Fmac_021127</name>
</gene>
<proteinExistence type="predicted"/>
<evidence type="ECO:0000313" key="2">
    <source>
        <dbReference type="EMBL" id="KAL2327700.1"/>
    </source>
</evidence>
<evidence type="ECO:0000256" key="1">
    <source>
        <dbReference type="SAM" id="MobiDB-lite"/>
    </source>
</evidence>
<feature type="compositionally biased region" description="Basic and acidic residues" evidence="1">
    <location>
        <begin position="154"/>
        <end position="165"/>
    </location>
</feature>
<keyword evidence="3" id="KW-1185">Reference proteome</keyword>
<dbReference type="EMBL" id="JBGMDY010000007">
    <property type="protein sequence ID" value="KAL2327700.1"/>
    <property type="molecule type" value="Genomic_DNA"/>
</dbReference>
<dbReference type="AlphaFoldDB" id="A0ABD1LW12"/>
<dbReference type="Proteomes" id="UP001603857">
    <property type="component" value="Unassembled WGS sequence"/>
</dbReference>
<accession>A0ABD1LW12</accession>